<organism evidence="4 5">
    <name type="scientific">Promicromonospora aerolata</name>
    <dbReference type="NCBI Taxonomy" id="195749"/>
    <lineage>
        <taxon>Bacteria</taxon>
        <taxon>Bacillati</taxon>
        <taxon>Actinomycetota</taxon>
        <taxon>Actinomycetes</taxon>
        <taxon>Micrococcales</taxon>
        <taxon>Promicromonosporaceae</taxon>
        <taxon>Promicromonospora</taxon>
    </lineage>
</organism>
<reference evidence="5" key="1">
    <citation type="journal article" date="2019" name="Int. J. Syst. Evol. Microbiol.">
        <title>The Global Catalogue of Microorganisms (GCM) 10K type strain sequencing project: providing services to taxonomists for standard genome sequencing and annotation.</title>
        <authorList>
            <consortium name="The Broad Institute Genomics Platform"/>
            <consortium name="The Broad Institute Genome Sequencing Center for Infectious Disease"/>
            <person name="Wu L."/>
            <person name="Ma J."/>
        </authorList>
    </citation>
    <scope>NUCLEOTIDE SEQUENCE [LARGE SCALE GENOMIC DNA]</scope>
    <source>
        <strain evidence="5">CCM 7043</strain>
    </source>
</reference>
<evidence type="ECO:0000256" key="2">
    <source>
        <dbReference type="ARBA" id="ARBA00022649"/>
    </source>
</evidence>
<dbReference type="SUPFAM" id="SSF50118">
    <property type="entry name" value="Cell growth inhibitor/plasmid maintenance toxic component"/>
    <property type="match status" value="1"/>
</dbReference>
<dbReference type="EMBL" id="JBHUHF010000001">
    <property type="protein sequence ID" value="MFD2028656.1"/>
    <property type="molecule type" value="Genomic_DNA"/>
</dbReference>
<evidence type="ECO:0000313" key="4">
    <source>
        <dbReference type="EMBL" id="MFD2028656.1"/>
    </source>
</evidence>
<evidence type="ECO:0000256" key="1">
    <source>
        <dbReference type="ARBA" id="ARBA00007521"/>
    </source>
</evidence>
<keyword evidence="5" id="KW-1185">Reference proteome</keyword>
<comment type="caution">
    <text evidence="4">The sequence shown here is derived from an EMBL/GenBank/DDBJ whole genome shotgun (WGS) entry which is preliminary data.</text>
</comment>
<feature type="region of interest" description="Disordered" evidence="3">
    <location>
        <begin position="20"/>
        <end position="59"/>
    </location>
</feature>
<gene>
    <name evidence="4" type="ORF">ACFSL2_24425</name>
</gene>
<keyword evidence="2" id="KW-1277">Toxin-antitoxin system</keyword>
<dbReference type="Proteomes" id="UP001597338">
    <property type="component" value="Unassembled WGS sequence"/>
</dbReference>
<proteinExistence type="inferred from homology"/>
<name>A0ABW4VDD8_9MICO</name>
<comment type="similarity">
    <text evidence="1">Belongs to the PemK/MazF family.</text>
</comment>
<dbReference type="InterPro" id="IPR003477">
    <property type="entry name" value="PemK-like"/>
</dbReference>
<dbReference type="EC" id="3.1.-.-" evidence="4"/>
<dbReference type="Pfam" id="PF02452">
    <property type="entry name" value="PemK_toxin"/>
    <property type="match status" value="1"/>
</dbReference>
<evidence type="ECO:0000256" key="3">
    <source>
        <dbReference type="SAM" id="MobiDB-lite"/>
    </source>
</evidence>
<dbReference type="RefSeq" id="WP_377200324.1">
    <property type="nucleotide sequence ID" value="NZ_JBHUHF010000001.1"/>
</dbReference>
<sequence length="182" mass="20269">MNQNPWIKLLGDVVEAVARTAFDQSDRRTSGDRPTPAPRDRRPASGRSVPDTDGYPGDFVGRVTPVYRPELDGEPDPGEVVWSWVPYEEDHSQGKDRPVLVVGNDGPWLLALQLTSQDHDRDAEQEARAGRLWMDIGTGAWDRSGRPSEVRLNRVIRIHPDAVRREGAILDKAVFDQVAAAL</sequence>
<dbReference type="Gene3D" id="2.30.30.110">
    <property type="match status" value="1"/>
</dbReference>
<dbReference type="GO" id="GO:0016787">
    <property type="term" value="F:hydrolase activity"/>
    <property type="evidence" value="ECO:0007669"/>
    <property type="project" value="UniProtKB-KW"/>
</dbReference>
<evidence type="ECO:0000313" key="5">
    <source>
        <dbReference type="Proteomes" id="UP001597338"/>
    </source>
</evidence>
<accession>A0ABW4VDD8</accession>
<dbReference type="InterPro" id="IPR011067">
    <property type="entry name" value="Plasmid_toxin/cell-grow_inhib"/>
</dbReference>
<protein>
    <submittedName>
        <fullName evidence="4">Type II toxin-antitoxin system PemK/MazF family toxin</fullName>
        <ecNumber evidence="4">3.1.-.-</ecNumber>
    </submittedName>
</protein>
<keyword evidence="4" id="KW-0378">Hydrolase</keyword>